<dbReference type="Proteomes" id="UP000273119">
    <property type="component" value="Unassembled WGS sequence"/>
</dbReference>
<dbReference type="PANTHER" id="PTHR43441">
    <property type="entry name" value="RIBOSOMAL-PROTEIN-SERINE ACETYLTRANSFERASE"/>
    <property type="match status" value="1"/>
</dbReference>
<dbReference type="GO" id="GO:0005737">
    <property type="term" value="C:cytoplasm"/>
    <property type="evidence" value="ECO:0007669"/>
    <property type="project" value="TreeGrafter"/>
</dbReference>
<dbReference type="PANTHER" id="PTHR43441:SF10">
    <property type="entry name" value="ACETYLTRANSFERASE"/>
    <property type="match status" value="1"/>
</dbReference>
<dbReference type="GO" id="GO:1990189">
    <property type="term" value="F:protein N-terminal-serine acetyltransferase activity"/>
    <property type="evidence" value="ECO:0007669"/>
    <property type="project" value="TreeGrafter"/>
</dbReference>
<sequence length="180" mass="19232">MDALIRPWNADKDAPSLRAAITCDDPDLARQMAGHGPDDASLVKLFANEYGTPNASHAPFAIVLGGKAVGNVGISAMEDTHLSGWCHYWLLPAARGLGLASRALAAAADWAFAERGLQRLELGHRTNNPASCGVATRAGFQAEGVERGKLLYDGARYDVELHARLHTDPTPELAPLRRKG</sequence>
<evidence type="ECO:0000313" key="2">
    <source>
        <dbReference type="EMBL" id="RKW70525.1"/>
    </source>
</evidence>
<dbReference type="RefSeq" id="WP_121485175.1">
    <property type="nucleotide sequence ID" value="NZ_QQXL01000004.1"/>
</dbReference>
<dbReference type="GO" id="GO:0008999">
    <property type="term" value="F:protein-N-terminal-alanine acetyltransferase activity"/>
    <property type="evidence" value="ECO:0007669"/>
    <property type="project" value="TreeGrafter"/>
</dbReference>
<dbReference type="PROSITE" id="PS51186">
    <property type="entry name" value="GNAT"/>
    <property type="match status" value="1"/>
</dbReference>
<dbReference type="InterPro" id="IPR000182">
    <property type="entry name" value="GNAT_dom"/>
</dbReference>
<dbReference type="Pfam" id="PF13302">
    <property type="entry name" value="Acetyltransf_3"/>
    <property type="match status" value="1"/>
</dbReference>
<proteinExistence type="predicted"/>
<organism evidence="2 3">
    <name type="scientific">Galactobacter caseinivorans</name>
    <dbReference type="NCBI Taxonomy" id="2676123"/>
    <lineage>
        <taxon>Bacteria</taxon>
        <taxon>Bacillati</taxon>
        <taxon>Actinomycetota</taxon>
        <taxon>Actinomycetes</taxon>
        <taxon>Micrococcales</taxon>
        <taxon>Micrococcaceae</taxon>
        <taxon>Galactobacter</taxon>
    </lineage>
</organism>
<accession>A0A496PJ52</accession>
<dbReference type="Gene3D" id="3.40.630.30">
    <property type="match status" value="1"/>
</dbReference>
<reference evidence="2 3" key="1">
    <citation type="submission" date="2018-07" db="EMBL/GenBank/DDBJ databases">
        <title>Arthrobacter sp. nov., isolated from raw cow's milk with high bacterial count.</title>
        <authorList>
            <person name="Hahne J."/>
            <person name="Isele D."/>
            <person name="Lipski A."/>
        </authorList>
    </citation>
    <scope>NUCLEOTIDE SEQUENCE [LARGE SCALE GENOMIC DNA]</scope>
    <source>
        <strain evidence="2 3">JZ R-183</strain>
    </source>
</reference>
<dbReference type="EMBL" id="QQXL01000004">
    <property type="protein sequence ID" value="RKW70525.1"/>
    <property type="molecule type" value="Genomic_DNA"/>
</dbReference>
<gene>
    <name evidence="2" type="ORF">DWQ67_08635</name>
</gene>
<comment type="caution">
    <text evidence="2">The sequence shown here is derived from an EMBL/GenBank/DDBJ whole genome shotgun (WGS) entry which is preliminary data.</text>
</comment>
<keyword evidence="3" id="KW-1185">Reference proteome</keyword>
<feature type="domain" description="N-acetyltransferase" evidence="1">
    <location>
        <begin position="3"/>
        <end position="166"/>
    </location>
</feature>
<evidence type="ECO:0000259" key="1">
    <source>
        <dbReference type="PROSITE" id="PS51186"/>
    </source>
</evidence>
<dbReference type="SUPFAM" id="SSF55729">
    <property type="entry name" value="Acyl-CoA N-acyltransferases (Nat)"/>
    <property type="match status" value="1"/>
</dbReference>
<dbReference type="AlphaFoldDB" id="A0A496PJ52"/>
<name>A0A496PJ52_9MICC</name>
<protein>
    <submittedName>
        <fullName evidence="2">N-acetyltransferase</fullName>
    </submittedName>
</protein>
<keyword evidence="2" id="KW-0808">Transferase</keyword>
<evidence type="ECO:0000313" key="3">
    <source>
        <dbReference type="Proteomes" id="UP000273119"/>
    </source>
</evidence>
<dbReference type="InterPro" id="IPR051908">
    <property type="entry name" value="Ribosomal_N-acetyltransferase"/>
</dbReference>
<dbReference type="InterPro" id="IPR016181">
    <property type="entry name" value="Acyl_CoA_acyltransferase"/>
</dbReference>